<keyword evidence="15" id="KW-1185">Reference proteome</keyword>
<evidence type="ECO:0000313" key="15">
    <source>
        <dbReference type="Proteomes" id="UP000036334"/>
    </source>
</evidence>
<feature type="transmembrane region" description="Helical" evidence="12">
    <location>
        <begin position="62"/>
        <end position="83"/>
    </location>
</feature>
<evidence type="ECO:0000313" key="14">
    <source>
        <dbReference type="EMBL" id="KLO39291.1"/>
    </source>
</evidence>
<dbReference type="AlphaFoldDB" id="A0A0I9UAI4"/>
<evidence type="ECO:0000256" key="11">
    <source>
        <dbReference type="SAM" id="MobiDB-lite"/>
    </source>
</evidence>
<evidence type="ECO:0000256" key="2">
    <source>
        <dbReference type="ARBA" id="ARBA00004644"/>
    </source>
</evidence>
<accession>A0A0I9UAI4</accession>
<keyword evidence="4 12" id="KW-0812">Transmembrane</keyword>
<protein>
    <submittedName>
        <fullName evidence="14">Membrane protein</fullName>
    </submittedName>
</protein>
<reference evidence="14 15" key="1">
    <citation type="submission" date="2015-05" db="EMBL/GenBank/DDBJ databases">
        <title>Genome sequence of Mycobacterium haemophilum.</title>
        <authorList>
            <person name="Greninger A.L."/>
            <person name="Cunningham G."/>
            <person name="Miller S."/>
        </authorList>
    </citation>
    <scope>NUCLEOTIDE SEQUENCE [LARGE SCALE GENOMIC DNA]</scope>
    <source>
        <strain evidence="15">UC1</strain>
    </source>
</reference>
<gene>
    <name evidence="14" type="ORF">ABH38_02070</name>
</gene>
<dbReference type="PANTHER" id="PTHR31937:SF2">
    <property type="entry name" value="TRANSMEMBRANE PROTEIN 163"/>
    <property type="match status" value="1"/>
</dbReference>
<dbReference type="EMBL" id="LDPR01000001">
    <property type="protein sequence ID" value="KLO39291.1"/>
    <property type="molecule type" value="Genomic_DNA"/>
</dbReference>
<name>A0A0I9UAI4_9MYCO</name>
<dbReference type="InterPro" id="IPR027469">
    <property type="entry name" value="Cation_efflux_TMD_sf"/>
</dbReference>
<dbReference type="GO" id="GO:0016020">
    <property type="term" value="C:membrane"/>
    <property type="evidence" value="ECO:0007669"/>
    <property type="project" value="InterPro"/>
</dbReference>
<sequence>MTSRTVGDPVESAAHVDCGTSPRDAGWQRNARWARWLAWVSLAVLLIEGALGLWQGLAVGSIALTGWALGGGSEGLASAMVLWRFTGTRTASETAERRAQRGVAVSFWLTAPYIAVESIRDLAGQHHAETSVVGIGLTALALVLMPILGWANHRVGARLASAATEGEGTQNYLCAAQAAGVLIGLAITACWPDGWWVDPTIGLAIAAVAAWQGIRAWRGHDCGC</sequence>
<comment type="caution">
    <text evidence="14">The sequence shown here is derived from an EMBL/GenBank/DDBJ whole genome shotgun (WGS) entry which is preliminary data.</text>
</comment>
<evidence type="ECO:0000256" key="10">
    <source>
        <dbReference type="ARBA" id="ARBA00023329"/>
    </source>
</evidence>
<feature type="domain" description="Cation efflux protein transmembrane" evidence="13">
    <location>
        <begin position="39"/>
        <end position="212"/>
    </location>
</feature>
<dbReference type="GO" id="GO:0008324">
    <property type="term" value="F:monoatomic cation transmembrane transporter activity"/>
    <property type="evidence" value="ECO:0007669"/>
    <property type="project" value="InterPro"/>
</dbReference>
<keyword evidence="6" id="KW-0862">Zinc</keyword>
<dbReference type="SUPFAM" id="SSF161111">
    <property type="entry name" value="Cation efflux protein transmembrane domain-like"/>
    <property type="match status" value="1"/>
</dbReference>
<dbReference type="Gene3D" id="1.20.1510.10">
    <property type="entry name" value="Cation efflux protein transmembrane domain"/>
    <property type="match status" value="1"/>
</dbReference>
<feature type="transmembrane region" description="Helical" evidence="12">
    <location>
        <begin position="132"/>
        <end position="151"/>
    </location>
</feature>
<dbReference type="PATRIC" id="fig|29311.18.peg.457"/>
<dbReference type="InterPro" id="IPR026765">
    <property type="entry name" value="Tmem163"/>
</dbReference>
<evidence type="ECO:0000256" key="1">
    <source>
        <dbReference type="ARBA" id="ARBA00004146"/>
    </source>
</evidence>
<evidence type="ECO:0000256" key="8">
    <source>
        <dbReference type="ARBA" id="ARBA00023018"/>
    </source>
</evidence>
<organism evidence="14 15">
    <name type="scientific">Mycobacterium haemophilum</name>
    <dbReference type="NCBI Taxonomy" id="29311"/>
    <lineage>
        <taxon>Bacteria</taxon>
        <taxon>Bacillati</taxon>
        <taxon>Actinomycetota</taxon>
        <taxon>Actinomycetes</taxon>
        <taxon>Mycobacteriales</taxon>
        <taxon>Mycobacteriaceae</taxon>
        <taxon>Mycobacterium</taxon>
    </lineage>
</organism>
<dbReference type="PANTHER" id="PTHR31937">
    <property type="entry name" value="TRANSMEMBRANE PROTEIN 163"/>
    <property type="match status" value="1"/>
</dbReference>
<comment type="subcellular location">
    <subcellularLocation>
        <location evidence="2">Cytoplasmic vesicle</location>
        <location evidence="2">Secretory vesicle</location>
        <location evidence="2">Synaptic vesicle membrane</location>
        <topology evidence="2">Multi-pass membrane protein</topology>
    </subcellularLocation>
    <subcellularLocation>
        <location evidence="1">Early endosome membrane</location>
    </subcellularLocation>
</comment>
<dbReference type="InterPro" id="IPR058533">
    <property type="entry name" value="Cation_efflux_TM"/>
</dbReference>
<proteinExistence type="inferred from homology"/>
<evidence type="ECO:0000256" key="7">
    <source>
        <dbReference type="ARBA" id="ARBA00022989"/>
    </source>
</evidence>
<evidence type="ECO:0000256" key="4">
    <source>
        <dbReference type="ARBA" id="ARBA00022692"/>
    </source>
</evidence>
<comment type="similarity">
    <text evidence="3">Belongs to the TMEM163 family.</text>
</comment>
<keyword evidence="10" id="KW-0968">Cytoplasmic vesicle</keyword>
<evidence type="ECO:0000256" key="9">
    <source>
        <dbReference type="ARBA" id="ARBA00023136"/>
    </source>
</evidence>
<dbReference type="Pfam" id="PF01545">
    <property type="entry name" value="Cation_efflux"/>
    <property type="match status" value="1"/>
</dbReference>
<keyword evidence="5" id="KW-0967">Endosome</keyword>
<dbReference type="STRING" id="1202450.B586_17550"/>
<feature type="region of interest" description="Disordered" evidence="11">
    <location>
        <begin position="1"/>
        <end position="21"/>
    </location>
</feature>
<feature type="transmembrane region" description="Helical" evidence="12">
    <location>
        <begin position="36"/>
        <end position="56"/>
    </location>
</feature>
<evidence type="ECO:0000256" key="12">
    <source>
        <dbReference type="SAM" id="Phobius"/>
    </source>
</evidence>
<keyword evidence="8" id="KW-0770">Synapse</keyword>
<dbReference type="OrthoDB" id="9805136at2"/>
<keyword evidence="7 12" id="KW-1133">Transmembrane helix</keyword>
<evidence type="ECO:0000256" key="6">
    <source>
        <dbReference type="ARBA" id="ARBA00022833"/>
    </source>
</evidence>
<evidence type="ECO:0000259" key="13">
    <source>
        <dbReference type="Pfam" id="PF01545"/>
    </source>
</evidence>
<dbReference type="GO" id="GO:0031410">
    <property type="term" value="C:cytoplasmic vesicle"/>
    <property type="evidence" value="ECO:0007669"/>
    <property type="project" value="UniProtKB-KW"/>
</dbReference>
<evidence type="ECO:0000256" key="5">
    <source>
        <dbReference type="ARBA" id="ARBA00022753"/>
    </source>
</evidence>
<keyword evidence="9 12" id="KW-0472">Membrane</keyword>
<feature type="transmembrane region" description="Helical" evidence="12">
    <location>
        <begin position="103"/>
        <end position="120"/>
    </location>
</feature>
<evidence type="ECO:0000256" key="3">
    <source>
        <dbReference type="ARBA" id="ARBA00008731"/>
    </source>
</evidence>
<dbReference type="Proteomes" id="UP000036334">
    <property type="component" value="Unassembled WGS sequence"/>
</dbReference>